<name>A0A9P6QW31_9FUNG</name>
<protein>
    <submittedName>
        <fullName evidence="2">Uncharacterized protein</fullName>
    </submittedName>
</protein>
<keyword evidence="3" id="KW-1185">Reference proteome</keyword>
<evidence type="ECO:0000313" key="3">
    <source>
        <dbReference type="Proteomes" id="UP000823405"/>
    </source>
</evidence>
<proteinExistence type="predicted"/>
<evidence type="ECO:0000256" key="1">
    <source>
        <dbReference type="SAM" id="MobiDB-lite"/>
    </source>
</evidence>
<organism evidence="2 3">
    <name type="scientific">Linnemannia gamsii</name>
    <dbReference type="NCBI Taxonomy" id="64522"/>
    <lineage>
        <taxon>Eukaryota</taxon>
        <taxon>Fungi</taxon>
        <taxon>Fungi incertae sedis</taxon>
        <taxon>Mucoromycota</taxon>
        <taxon>Mortierellomycotina</taxon>
        <taxon>Mortierellomycetes</taxon>
        <taxon>Mortierellales</taxon>
        <taxon>Mortierellaceae</taxon>
        <taxon>Linnemannia</taxon>
    </lineage>
</organism>
<feature type="compositionally biased region" description="Basic residues" evidence="1">
    <location>
        <begin position="47"/>
        <end position="57"/>
    </location>
</feature>
<accession>A0A9P6QW31</accession>
<comment type="caution">
    <text evidence="2">The sequence shown here is derived from an EMBL/GenBank/DDBJ whole genome shotgun (WGS) entry which is preliminary data.</text>
</comment>
<dbReference type="OrthoDB" id="2426141at2759"/>
<feature type="region of interest" description="Disordered" evidence="1">
    <location>
        <begin position="44"/>
        <end position="73"/>
    </location>
</feature>
<feature type="compositionally biased region" description="Low complexity" evidence="1">
    <location>
        <begin position="58"/>
        <end position="69"/>
    </location>
</feature>
<reference evidence="2" key="1">
    <citation type="journal article" date="2020" name="Fungal Divers.">
        <title>Resolving the Mortierellaceae phylogeny through synthesis of multi-gene phylogenetics and phylogenomics.</title>
        <authorList>
            <person name="Vandepol N."/>
            <person name="Liber J."/>
            <person name="Desiro A."/>
            <person name="Na H."/>
            <person name="Kennedy M."/>
            <person name="Barry K."/>
            <person name="Grigoriev I.V."/>
            <person name="Miller A.N."/>
            <person name="O'Donnell K."/>
            <person name="Stajich J.E."/>
            <person name="Bonito G."/>
        </authorList>
    </citation>
    <scope>NUCLEOTIDE SEQUENCE</scope>
    <source>
        <strain evidence="2">NVP60</strain>
    </source>
</reference>
<gene>
    <name evidence="2" type="ORF">BGZ97_004249</name>
</gene>
<dbReference type="Proteomes" id="UP000823405">
    <property type="component" value="Unassembled WGS sequence"/>
</dbReference>
<sequence length="259" mass="29451">MRLHKVNRCQYLHFLSDDESEIDRLSTKMKADLRRRKAHNGFIGSSRTHRTTTKGRTTRSAGSASTAARLSHAHEESYSGASGFWTEQAMDTAFSGISQDQDAFSDQEHQMLQEEPSTKGERPLLEYSTDSQAIVQYKVYKGPRRVSVMLHHQVLDWGHWMDGEAIGLSDLSELQGHEVVLYQWEHIDREPSSRFNRGRSIIWEEDETQDDDFASSVLIEELNDGDDDDGNLAADEECDLSDDASLMYLGEQVTDMDLD</sequence>
<dbReference type="EMBL" id="JAAAIN010002048">
    <property type="protein sequence ID" value="KAG0297687.1"/>
    <property type="molecule type" value="Genomic_DNA"/>
</dbReference>
<dbReference type="AlphaFoldDB" id="A0A9P6QW31"/>
<evidence type="ECO:0000313" key="2">
    <source>
        <dbReference type="EMBL" id="KAG0297687.1"/>
    </source>
</evidence>